<dbReference type="Pfam" id="PF13385">
    <property type="entry name" value="Laminin_G_3"/>
    <property type="match status" value="1"/>
</dbReference>
<dbReference type="GO" id="GO:0004553">
    <property type="term" value="F:hydrolase activity, hydrolyzing O-glycosyl compounds"/>
    <property type="evidence" value="ECO:0007669"/>
    <property type="project" value="InterPro"/>
</dbReference>
<evidence type="ECO:0000259" key="5">
    <source>
        <dbReference type="Pfam" id="PF02836"/>
    </source>
</evidence>
<feature type="domain" description="Beta-mannosidase-like galactose-binding" evidence="7">
    <location>
        <begin position="284"/>
        <end position="444"/>
    </location>
</feature>
<accession>A0A841HJ74</accession>
<keyword evidence="9" id="KW-1185">Reference proteome</keyword>
<comment type="similarity">
    <text evidence="1">Belongs to the glycosyl hydrolase 2 family.</text>
</comment>
<keyword evidence="2" id="KW-0378">Hydrolase</keyword>
<reference evidence="8 9" key="1">
    <citation type="submission" date="2020-08" db="EMBL/GenBank/DDBJ databases">
        <title>Genomic Encyclopedia of Type Strains, Phase IV (KMG-IV): sequencing the most valuable type-strain genomes for metagenomic binning, comparative biology and taxonomic classification.</title>
        <authorList>
            <person name="Goeker M."/>
        </authorList>
    </citation>
    <scope>NUCLEOTIDE SEQUENCE [LARGE SCALE GENOMIC DNA]</scope>
    <source>
        <strain evidence="8 9">DSM 26723</strain>
    </source>
</reference>
<dbReference type="InterPro" id="IPR054593">
    <property type="entry name" value="Beta-mannosidase-like_N2"/>
</dbReference>
<dbReference type="PANTHER" id="PTHR43536">
    <property type="entry name" value="MANNOSYLGLYCOPROTEIN ENDO-BETA-MANNOSIDASE"/>
    <property type="match status" value="1"/>
</dbReference>
<name>A0A841HJ74_9GAMM</name>
<dbReference type="SUPFAM" id="SSF49899">
    <property type="entry name" value="Concanavalin A-like lectins/glucanases"/>
    <property type="match status" value="1"/>
</dbReference>
<organism evidence="8 9">
    <name type="scientific">Povalibacter uvarum</name>
    <dbReference type="NCBI Taxonomy" id="732238"/>
    <lineage>
        <taxon>Bacteria</taxon>
        <taxon>Pseudomonadati</taxon>
        <taxon>Pseudomonadota</taxon>
        <taxon>Gammaproteobacteria</taxon>
        <taxon>Steroidobacterales</taxon>
        <taxon>Steroidobacteraceae</taxon>
        <taxon>Povalibacter</taxon>
    </lineage>
</organism>
<protein>
    <submittedName>
        <fullName evidence="8">Beta-galactosidase/beta-glucuronidase</fullName>
    </submittedName>
</protein>
<dbReference type="SUPFAM" id="SSF49785">
    <property type="entry name" value="Galactose-binding domain-like"/>
    <property type="match status" value="1"/>
</dbReference>
<evidence type="ECO:0000259" key="4">
    <source>
        <dbReference type="Pfam" id="PF00703"/>
    </source>
</evidence>
<sequence>MIGTHNRVLGQIVLACSLWLALPVHAQIGPYHARFLEGGEGIRDAVDARNPVLTSQASWTIHAWVRSDHQDGPVLIGGLGEPTQDSGRYLGLRDGKPFLRLAGQEIAGAAAISAGEWHLIAATFDGSRAQLFVDGSAASSTQKAIPAAGPFVEVAPTNSPWPRSRHFGGEIAAYTVQSRALAAVEIQALFKARPAFERINFADISVGWPWQVKQLTGLSSPQLAWTLPISKAAFPKTLAAVDSPTPALKQLTENTWSVGDWRLVEAPRVQAQPGVISSAGLDVSAWHPATVPGTVLTTLVNRGVYPDPDYGLNNMAIPETLARQDYWYRTEFAAPVDGRRFTLTFNGINYRAEVWLNGAPLGAITGAFVRGVFDVTEKVRSDAVNVLAVRVSPPPHPGIPHEQSIKAGPGENGGAMALDGPTFIATEGWDWIPGIRDRNTGLWQDVVLSVTGSVRIKDPQVVTQLPLPDTSRASVVIRVPLQNLSSAPVSGTLTASFDHVRISKPVSLTPGENSITLSPQEFTELNLSQPRLWWPNGYGKQELYRLQLAFDEGTTRSDSRALRFGVRQITYELSLFDEKGRLRRVDVDTALGSSRGERLIDVRHEALKKSPKGWAASLYPRALESPAVKEIDDDALTPHLALKVNGVRIAARGGNWGMDDSRKRISRDRLEPYFRLHREANLNTIRNWVGLNYEDAFFDLADEYGLLVLSDFWASTQDFQVEPQDPALFLKNARDTILRYRNHPSIALWFGRNEGVPQPILNEGLADLVAEVDGTRHFTGSSNRVNLQGSGPYNYRPPAQYFTELAEGFSVEVGTPSLSTLESIRAWAPPEDQWPISDAFAYHDWHHGGNGDVATFMKTLEERFGAPTSLEDFERKAQMMNYETHRAMFEGFHAHLWTKNSGRLLWMTHPAWPSHAWQIYSSDYDTHASYYGVRKACEPIHAQMNLPDYSLSVVNSTRNAARRLSLRVRVLSLDNRLLEERREKVDAAANAATALKPLALSSHLEREDVVLVKLELTDEDGRLVSENFYWQARDASAHRKLAAMPSQSLSAQAASEEAGGETRIRVRIEHKGTAPALAIKLTLLDAEGERILPAYYADNYVSLLPGESREIVIAYPAQTVAGSTVALRGWNLATASVAVSGP</sequence>
<dbReference type="Pfam" id="PF18368">
    <property type="entry name" value="Ig_GlcNase"/>
    <property type="match status" value="1"/>
</dbReference>
<gene>
    <name evidence="8" type="ORF">HNQ60_001317</name>
</gene>
<dbReference type="SUPFAM" id="SSF49303">
    <property type="entry name" value="beta-Galactosidase/glucuronidase domain"/>
    <property type="match status" value="3"/>
</dbReference>
<dbReference type="Gene3D" id="2.60.40.10">
    <property type="entry name" value="Immunoglobulins"/>
    <property type="match status" value="3"/>
</dbReference>
<evidence type="ECO:0000256" key="2">
    <source>
        <dbReference type="ARBA" id="ARBA00022801"/>
    </source>
</evidence>
<dbReference type="Pfam" id="PF00703">
    <property type="entry name" value="Glyco_hydro_2"/>
    <property type="match status" value="1"/>
</dbReference>
<dbReference type="EMBL" id="JACHHZ010000002">
    <property type="protein sequence ID" value="MBB6092439.1"/>
    <property type="molecule type" value="Genomic_DNA"/>
</dbReference>
<dbReference type="InterPro" id="IPR036156">
    <property type="entry name" value="Beta-gal/glucu_dom_sf"/>
</dbReference>
<evidence type="ECO:0000256" key="1">
    <source>
        <dbReference type="ARBA" id="ARBA00007401"/>
    </source>
</evidence>
<feature type="domain" description="Glycoside hydrolase family 2 immunoglobulin-like beta-sandwich" evidence="4">
    <location>
        <begin position="454"/>
        <end position="567"/>
    </location>
</feature>
<evidence type="ECO:0000313" key="9">
    <source>
        <dbReference type="Proteomes" id="UP000588068"/>
    </source>
</evidence>
<dbReference type="InterPro" id="IPR006103">
    <property type="entry name" value="Glyco_hydro_2_cat"/>
</dbReference>
<evidence type="ECO:0000313" key="8">
    <source>
        <dbReference type="EMBL" id="MBB6092439.1"/>
    </source>
</evidence>
<dbReference type="InterPro" id="IPR013783">
    <property type="entry name" value="Ig-like_fold"/>
</dbReference>
<dbReference type="InterPro" id="IPR017853">
    <property type="entry name" value="GH"/>
</dbReference>
<dbReference type="InterPro" id="IPR013320">
    <property type="entry name" value="ConA-like_dom_sf"/>
</dbReference>
<dbReference type="InterPro" id="IPR008979">
    <property type="entry name" value="Galactose-bd-like_sf"/>
</dbReference>
<dbReference type="Pfam" id="PF22666">
    <property type="entry name" value="Glyco_hydro_2_N2"/>
    <property type="match status" value="1"/>
</dbReference>
<feature type="domain" description="Glycoside hydrolase family 2 catalytic" evidence="5">
    <location>
        <begin position="643"/>
        <end position="779"/>
    </location>
</feature>
<dbReference type="AlphaFoldDB" id="A0A841HJ74"/>
<dbReference type="Gene3D" id="3.20.20.80">
    <property type="entry name" value="Glycosidases"/>
    <property type="match status" value="1"/>
</dbReference>
<dbReference type="Gene3D" id="2.60.120.200">
    <property type="match status" value="1"/>
</dbReference>
<evidence type="ECO:0000259" key="6">
    <source>
        <dbReference type="Pfam" id="PF18368"/>
    </source>
</evidence>
<dbReference type="SUPFAM" id="SSF51445">
    <property type="entry name" value="(Trans)glycosidases"/>
    <property type="match status" value="1"/>
</dbReference>
<evidence type="ECO:0000259" key="7">
    <source>
        <dbReference type="Pfam" id="PF22666"/>
    </source>
</evidence>
<dbReference type="RefSeq" id="WP_184330237.1">
    <property type="nucleotide sequence ID" value="NZ_JACHHZ010000002.1"/>
</dbReference>
<evidence type="ECO:0000256" key="3">
    <source>
        <dbReference type="ARBA" id="ARBA00023295"/>
    </source>
</evidence>
<dbReference type="InterPro" id="IPR043534">
    <property type="entry name" value="EBDG/EBM"/>
</dbReference>
<keyword evidence="3" id="KW-0326">Glycosidase</keyword>
<dbReference type="Proteomes" id="UP000588068">
    <property type="component" value="Unassembled WGS sequence"/>
</dbReference>
<comment type="caution">
    <text evidence="8">The sequence shown here is derived from an EMBL/GenBank/DDBJ whole genome shotgun (WGS) entry which is preliminary data.</text>
</comment>
<dbReference type="PANTHER" id="PTHR43536:SF1">
    <property type="entry name" value="MANNOSYLGLYCOPROTEIN ENDO-BETA-MANNOSIDASE"/>
    <property type="match status" value="1"/>
</dbReference>
<proteinExistence type="inferred from homology"/>
<dbReference type="GO" id="GO:0005975">
    <property type="term" value="P:carbohydrate metabolic process"/>
    <property type="evidence" value="ECO:0007669"/>
    <property type="project" value="InterPro"/>
</dbReference>
<dbReference type="Pfam" id="PF02836">
    <property type="entry name" value="Glyco_hydro_2_C"/>
    <property type="match status" value="1"/>
</dbReference>
<dbReference type="InterPro" id="IPR041351">
    <property type="entry name" value="Ig_GlcNase"/>
</dbReference>
<feature type="domain" description="Exo-beta-D-glucosaminidase Ig-fold" evidence="6">
    <location>
        <begin position="1027"/>
        <end position="1132"/>
    </location>
</feature>
<dbReference type="Gene3D" id="2.60.120.260">
    <property type="entry name" value="Galactose-binding domain-like"/>
    <property type="match status" value="1"/>
</dbReference>
<dbReference type="InterPro" id="IPR006102">
    <property type="entry name" value="Ig-like_GH2"/>
</dbReference>